<sequence length="186" mass="19622">MASLHSNKPRVIVAMLAALSACGTHQAVAQTVTGNKQASMPVTFKLATTCAINRRTAVAFGTINADSLAIGAQGQGDFTMNCTSGVPYFFWVNLGENALDEQRRMKSGPLTSGAHYLPYNLYTDSSRTQAVPNSAGTPGTSGPGSGTGNGLDQTIVLYARIPSYAPTQVMPRGDDYSDRIVVTVTW</sequence>
<dbReference type="RefSeq" id="WP_107394257.1">
    <property type="nucleotide sequence ID" value="NZ_PHHF01000024.1"/>
</dbReference>
<dbReference type="Proteomes" id="UP000241206">
    <property type="component" value="Unassembled WGS sequence"/>
</dbReference>
<dbReference type="SMART" id="SM00972">
    <property type="entry name" value="SCPU"/>
    <property type="match status" value="1"/>
</dbReference>
<feature type="chain" id="PRO_5015463798" description="Spore coat protein U/FanG domain-containing protein" evidence="2">
    <location>
        <begin position="30"/>
        <end position="186"/>
    </location>
</feature>
<evidence type="ECO:0000313" key="4">
    <source>
        <dbReference type="EMBL" id="PTD25474.1"/>
    </source>
</evidence>
<organism evidence="4 5">
    <name type="scientific">Edaphosphingomonas fennica</name>
    <dbReference type="NCBI Taxonomy" id="114404"/>
    <lineage>
        <taxon>Bacteria</taxon>
        <taxon>Pseudomonadati</taxon>
        <taxon>Pseudomonadota</taxon>
        <taxon>Alphaproteobacteria</taxon>
        <taxon>Sphingomonadales</taxon>
        <taxon>Rhizorhabdaceae</taxon>
        <taxon>Edaphosphingomonas</taxon>
    </lineage>
</organism>
<proteinExistence type="predicted"/>
<protein>
    <recommendedName>
        <fullName evidence="3">Spore coat protein U/FanG domain-containing protein</fullName>
    </recommendedName>
</protein>
<keyword evidence="5" id="KW-1185">Reference proteome</keyword>
<comment type="caution">
    <text evidence="4">The sequence shown here is derived from an EMBL/GenBank/DDBJ whole genome shotgun (WGS) entry which is preliminary data.</text>
</comment>
<feature type="compositionally biased region" description="Gly residues" evidence="1">
    <location>
        <begin position="139"/>
        <end position="148"/>
    </location>
</feature>
<accession>A0A2T4I5H1</accession>
<dbReference type="InterPro" id="IPR053167">
    <property type="entry name" value="Spore_coat_component"/>
</dbReference>
<dbReference type="EMBL" id="PHHF01000024">
    <property type="protein sequence ID" value="PTD25474.1"/>
    <property type="molecule type" value="Genomic_DNA"/>
</dbReference>
<evidence type="ECO:0000313" key="5">
    <source>
        <dbReference type="Proteomes" id="UP000241206"/>
    </source>
</evidence>
<feature type="signal peptide" evidence="2">
    <location>
        <begin position="1"/>
        <end position="29"/>
    </location>
</feature>
<keyword evidence="2" id="KW-0732">Signal</keyword>
<evidence type="ECO:0000256" key="2">
    <source>
        <dbReference type="SAM" id="SignalP"/>
    </source>
</evidence>
<gene>
    <name evidence="4" type="ORF">CV103_05725</name>
</gene>
<reference evidence="4 5" key="1">
    <citation type="submission" date="2017-11" db="EMBL/GenBank/DDBJ databases">
        <title>Sphingomonas oleivorans sp. nov., isolated from oil-contaminated soil.</title>
        <authorList>
            <person name="Wang L."/>
            <person name="Chen L."/>
        </authorList>
    </citation>
    <scope>NUCLEOTIDE SEQUENCE [LARGE SCALE GENOMIC DNA]</scope>
    <source>
        <strain evidence="4 5">K101</strain>
    </source>
</reference>
<evidence type="ECO:0000259" key="3">
    <source>
        <dbReference type="Pfam" id="PF05229"/>
    </source>
</evidence>
<dbReference type="Pfam" id="PF05229">
    <property type="entry name" value="SCPU"/>
    <property type="match status" value="1"/>
</dbReference>
<dbReference type="AlphaFoldDB" id="A0A2T4I5H1"/>
<feature type="domain" description="Spore coat protein U/FanG" evidence="3">
    <location>
        <begin position="38"/>
        <end position="183"/>
    </location>
</feature>
<dbReference type="PANTHER" id="PTHR37089">
    <property type="entry name" value="PROTEIN U-RELATED"/>
    <property type="match status" value="1"/>
</dbReference>
<feature type="region of interest" description="Disordered" evidence="1">
    <location>
        <begin position="127"/>
        <end position="148"/>
    </location>
</feature>
<evidence type="ECO:0000256" key="1">
    <source>
        <dbReference type="SAM" id="MobiDB-lite"/>
    </source>
</evidence>
<name>A0A2T4I5H1_9SPHN</name>
<dbReference type="InterPro" id="IPR007893">
    <property type="entry name" value="Spore_coat_U/FanG"/>
</dbReference>